<feature type="transmembrane region" description="Helical" evidence="10">
    <location>
        <begin position="35"/>
        <end position="55"/>
    </location>
</feature>
<comment type="subcellular location">
    <subcellularLocation>
        <location evidence="10">Cell membrane</location>
        <topology evidence="10">Multi-pass membrane protein</topology>
    </subcellularLocation>
    <subcellularLocation>
        <location evidence="1">Endomembrane system</location>
        <topology evidence="1">Multi-pass membrane protein</topology>
    </subcellularLocation>
    <subcellularLocation>
        <location evidence="12">Membrane</location>
        <topology evidence="12">Multi-pass membrane protein</topology>
    </subcellularLocation>
</comment>
<dbReference type="GeneID" id="41322885"/>
<accession>A0A8J8PAA7</accession>
<dbReference type="InterPro" id="IPR030659">
    <property type="entry name" value="SecY_CS"/>
</dbReference>
<feature type="transmembrane region" description="Helical" evidence="10">
    <location>
        <begin position="160"/>
        <end position="184"/>
    </location>
</feature>
<dbReference type="SUPFAM" id="SSF103491">
    <property type="entry name" value="Preprotein translocase SecY subunit"/>
    <property type="match status" value="1"/>
</dbReference>
<comment type="function">
    <text evidence="10 11">The central subunit of the protein translocation channel SecYEG. Consists of two halves formed by TMs 1-5 and 6-10. These two domains form a lateral gate at the front which open onto the bilayer between TMs 2 and 7, and are clamped together by SecE at the back. The channel is closed by both a pore ring composed of hydrophobic SecY resides and a short helix (helix 2A) on the extracellular side of the membrane which forms a plug. The plug probably moves laterally to allow the channel to open. The ring and the pore may move independently.</text>
</comment>
<evidence type="ECO:0000256" key="10">
    <source>
        <dbReference type="HAMAP-Rule" id="MF_01465"/>
    </source>
</evidence>
<evidence type="ECO:0000256" key="8">
    <source>
        <dbReference type="ARBA" id="ARBA00023010"/>
    </source>
</evidence>
<evidence type="ECO:0000256" key="6">
    <source>
        <dbReference type="ARBA" id="ARBA00022927"/>
    </source>
</evidence>
<dbReference type="Pfam" id="PF10559">
    <property type="entry name" value="Plug_translocon"/>
    <property type="match status" value="1"/>
</dbReference>
<dbReference type="GO" id="GO:0006605">
    <property type="term" value="P:protein targeting"/>
    <property type="evidence" value="ECO:0007669"/>
    <property type="project" value="UniProtKB-UniRule"/>
</dbReference>
<comment type="caution">
    <text evidence="15">The sequence shown here is derived from an EMBL/GenBank/DDBJ whole genome shotgun (WGS) entry which is preliminary data.</text>
</comment>
<dbReference type="InterPro" id="IPR023201">
    <property type="entry name" value="SecY_dom_sf"/>
</dbReference>
<feature type="transmembrane region" description="Helical" evidence="10">
    <location>
        <begin position="79"/>
        <end position="100"/>
    </location>
</feature>
<dbReference type="GO" id="GO:0005886">
    <property type="term" value="C:plasma membrane"/>
    <property type="evidence" value="ECO:0007669"/>
    <property type="project" value="UniProtKB-SubCell"/>
</dbReference>
<organism evidence="15 16">
    <name type="scientific">Candidatus Methanomassiliicoccus intestinalis</name>
    <dbReference type="NCBI Taxonomy" id="1406512"/>
    <lineage>
        <taxon>Archaea</taxon>
        <taxon>Methanobacteriati</taxon>
        <taxon>Thermoplasmatota</taxon>
        <taxon>Thermoplasmata</taxon>
        <taxon>Methanomassiliicoccales</taxon>
        <taxon>Methanomassiliicoccaceae</taxon>
        <taxon>Methanomassiliicoccus</taxon>
    </lineage>
</organism>
<dbReference type="Proteomes" id="UP000752814">
    <property type="component" value="Unassembled WGS sequence"/>
</dbReference>
<protein>
    <recommendedName>
        <fullName evidence="10 11">Protein translocase subunit SecY</fullName>
    </recommendedName>
    <alternativeName>
        <fullName evidence="10">Protein transport protein SEC61 subunit alpha homolog</fullName>
    </alternativeName>
</protein>
<keyword evidence="4 10" id="KW-1003">Cell membrane</keyword>
<evidence type="ECO:0000259" key="14">
    <source>
        <dbReference type="Pfam" id="PF10559"/>
    </source>
</evidence>
<gene>
    <name evidence="10" type="primary">secY</name>
    <name evidence="15" type="ORF">A3207_04645</name>
</gene>
<dbReference type="PRINTS" id="PR00303">
    <property type="entry name" value="SECYTRNLCASE"/>
</dbReference>
<dbReference type="PIRSF" id="PIRSF004557">
    <property type="entry name" value="SecY"/>
    <property type="match status" value="1"/>
</dbReference>
<dbReference type="InterPro" id="IPR019561">
    <property type="entry name" value="Translocon_Sec61/SecY_plug_dom"/>
</dbReference>
<comment type="subunit">
    <text evidence="10">Component of the Sec protein translocase complex. Heterotrimer consisting of alpha (SecY), beta (SecG) and gamma (SecE) subunits. The heterotrimers can form oligomers, although 1 heterotrimer is thought to be able to translocate proteins. Interacts with the ribosome. May interact with SecDF, and other proteins may be involved.</text>
</comment>
<evidence type="ECO:0000256" key="4">
    <source>
        <dbReference type="ARBA" id="ARBA00022475"/>
    </source>
</evidence>
<dbReference type="InterPro" id="IPR002208">
    <property type="entry name" value="SecY/SEC61-alpha"/>
</dbReference>
<evidence type="ECO:0000256" key="12">
    <source>
        <dbReference type="RuleBase" id="RU003484"/>
    </source>
</evidence>
<dbReference type="PROSITE" id="PS00755">
    <property type="entry name" value="SECY_1"/>
    <property type="match status" value="1"/>
</dbReference>
<name>A0A8J8PAA7_9ARCH</name>
<evidence type="ECO:0000256" key="13">
    <source>
        <dbReference type="RuleBase" id="RU004349"/>
    </source>
</evidence>
<dbReference type="RefSeq" id="WP_048133814.1">
    <property type="nucleotide sequence ID" value="NZ_CAYAXV010000002.1"/>
</dbReference>
<dbReference type="Pfam" id="PF00344">
    <property type="entry name" value="SecY"/>
    <property type="match status" value="1"/>
</dbReference>
<feature type="transmembrane region" description="Helical" evidence="10">
    <location>
        <begin position="196"/>
        <end position="216"/>
    </location>
</feature>
<dbReference type="EMBL" id="LVVT01000024">
    <property type="protein sequence ID" value="TQS81167.1"/>
    <property type="molecule type" value="Genomic_DNA"/>
</dbReference>
<dbReference type="AlphaFoldDB" id="A0A8J8PAA7"/>
<dbReference type="PANTHER" id="PTHR10906">
    <property type="entry name" value="SECY/SEC61-ALPHA FAMILY MEMBER"/>
    <property type="match status" value="1"/>
</dbReference>
<keyword evidence="3 10" id="KW-0813">Transport</keyword>
<feature type="domain" description="Translocon Sec61/SecY plug" evidence="14">
    <location>
        <begin position="43"/>
        <end position="77"/>
    </location>
</feature>
<reference evidence="15" key="1">
    <citation type="submission" date="2016-03" db="EMBL/GenBank/DDBJ databases">
        <authorList>
            <person name="Borrel G."/>
            <person name="Mccann A."/>
            <person name="O'Toole P.W."/>
        </authorList>
    </citation>
    <scope>NUCLEOTIDE SEQUENCE</scope>
    <source>
        <strain evidence="15">183</strain>
    </source>
</reference>
<feature type="transmembrane region" description="Helical" evidence="10">
    <location>
        <begin position="398"/>
        <end position="421"/>
    </location>
</feature>
<dbReference type="GO" id="GO:0065002">
    <property type="term" value="P:intracellular protein transmembrane transport"/>
    <property type="evidence" value="ECO:0007669"/>
    <property type="project" value="UniProtKB-UniRule"/>
</dbReference>
<evidence type="ECO:0000256" key="1">
    <source>
        <dbReference type="ARBA" id="ARBA00004127"/>
    </source>
</evidence>
<keyword evidence="9 10" id="KW-0472">Membrane</keyword>
<dbReference type="NCBIfam" id="NF006341">
    <property type="entry name" value="PRK08568.1-5"/>
    <property type="match status" value="1"/>
</dbReference>
<dbReference type="NCBIfam" id="TIGR00967">
    <property type="entry name" value="3a0501s007"/>
    <property type="match status" value="1"/>
</dbReference>
<keyword evidence="5 10" id="KW-0812">Transmembrane</keyword>
<evidence type="ECO:0000256" key="9">
    <source>
        <dbReference type="ARBA" id="ARBA00023136"/>
    </source>
</evidence>
<keyword evidence="7 10" id="KW-1133">Transmembrane helix</keyword>
<dbReference type="InterPro" id="IPR026593">
    <property type="entry name" value="SecY"/>
</dbReference>
<feature type="transmembrane region" description="Helical" evidence="10">
    <location>
        <begin position="264"/>
        <end position="281"/>
    </location>
</feature>
<evidence type="ECO:0000313" key="15">
    <source>
        <dbReference type="EMBL" id="TQS81167.1"/>
    </source>
</evidence>
<feature type="transmembrane region" description="Helical" evidence="10">
    <location>
        <begin position="459"/>
        <end position="478"/>
    </location>
</feature>
<evidence type="ECO:0000256" key="7">
    <source>
        <dbReference type="ARBA" id="ARBA00022989"/>
    </source>
</evidence>
<feature type="transmembrane region" description="Helical" evidence="10">
    <location>
        <begin position="121"/>
        <end position="140"/>
    </location>
</feature>
<sequence length="525" mass="56779">MAYEQKSILYKLKPISDRLPAIKRPEGHVHFRTKIMWVILMLVLYFIMTNIYLYGLDQSNILDIFGPYRTILAGSQGSLMHLGIGPIVTASIIMQLFVGAKIIKLDLTDDQDKSVYQSTQKLLVIVMIIIESVPQVFGYLTPSPSLVSGLDGVVGSTGLISGGTLAAFIIVLQLCIGSYLVFLMDEVISKWGIGSGISLFIAAGVAEAIFTGTLNWNSVNGGDLSLSNPPAGTIPKTFYYIFNMSSAQMASGGYESILLQPPNPMIALIGTIIIFLFVAYIESSRIELPLAHGAARGARGRYPIKLLYASNIPVILMSALLANFSIVSLLLYTNPTLEGIPLIGHNDWIGMYPDGTTTAEGGLAWYLSTPNGLSGWLLPILDPAQYGSYAYGHTPLQVIAKVIIFFGAMVFGSILFAKFWIMTTNMGPESVARQIESSGMQIPGFRRDPRVLKRVLERYIPVVTVLSGAIVGALAAGADLIGTVGNASGTGVLLAVGILIHFYEAMGREQMMEMHPMLRGFFGGE</sequence>
<evidence type="ECO:0000256" key="2">
    <source>
        <dbReference type="ARBA" id="ARBA00005751"/>
    </source>
</evidence>
<feature type="transmembrane region" description="Helical" evidence="10">
    <location>
        <begin position="306"/>
        <end position="332"/>
    </location>
</feature>
<proteinExistence type="inferred from homology"/>
<dbReference type="HAMAP" id="MF_01465">
    <property type="entry name" value="SecY"/>
    <property type="match status" value="1"/>
</dbReference>
<dbReference type="GO" id="GO:0012505">
    <property type="term" value="C:endomembrane system"/>
    <property type="evidence" value="ECO:0007669"/>
    <property type="project" value="UniProtKB-SubCell"/>
</dbReference>
<evidence type="ECO:0000256" key="11">
    <source>
        <dbReference type="RuleBase" id="RU000537"/>
    </source>
</evidence>
<evidence type="ECO:0000256" key="5">
    <source>
        <dbReference type="ARBA" id="ARBA00022692"/>
    </source>
</evidence>
<comment type="similarity">
    <text evidence="2 10 13">Belongs to the SecY/SEC61-alpha family.</text>
</comment>
<feature type="transmembrane region" description="Helical" evidence="10">
    <location>
        <begin position="484"/>
        <end position="503"/>
    </location>
</feature>
<evidence type="ECO:0000256" key="3">
    <source>
        <dbReference type="ARBA" id="ARBA00022448"/>
    </source>
</evidence>
<keyword evidence="8 10" id="KW-0811">Translocation</keyword>
<dbReference type="Gene3D" id="1.10.3370.10">
    <property type="entry name" value="SecY subunit domain"/>
    <property type="match status" value="1"/>
</dbReference>
<dbReference type="PROSITE" id="PS00756">
    <property type="entry name" value="SECY_2"/>
    <property type="match status" value="1"/>
</dbReference>
<keyword evidence="6 10" id="KW-0653">Protein transport</keyword>
<evidence type="ECO:0000313" key="16">
    <source>
        <dbReference type="Proteomes" id="UP000752814"/>
    </source>
</evidence>